<dbReference type="STRING" id="1305675.BFG57_05535"/>
<organism evidence="2 3">
    <name type="scientific">Bacillus solimangrovi</name>
    <dbReference type="NCBI Taxonomy" id="1305675"/>
    <lineage>
        <taxon>Bacteria</taxon>
        <taxon>Bacillati</taxon>
        <taxon>Bacillota</taxon>
        <taxon>Bacilli</taxon>
        <taxon>Bacillales</taxon>
        <taxon>Bacillaceae</taxon>
        <taxon>Bacillus</taxon>
    </lineage>
</organism>
<sequence length="122" mass="13653">MGDNQVYDEKKGQNKLIHGMLIGAVVGAAVTLFDRDTRDYTVTRLKKCGSTTWNCVKNPSQTVENVSNTVSSMQKRTKVLAEDATFFVEKFKEIAETTPEVVEAVRKTKKHVTEFSEGAEHK</sequence>
<keyword evidence="3" id="KW-1185">Reference proteome</keyword>
<comment type="caution">
    <text evidence="2">The sequence shown here is derived from an EMBL/GenBank/DDBJ whole genome shotgun (WGS) entry which is preliminary data.</text>
</comment>
<dbReference type="AlphaFoldDB" id="A0A1E5LB69"/>
<proteinExistence type="predicted"/>
<keyword evidence="1" id="KW-0472">Membrane</keyword>
<feature type="transmembrane region" description="Helical" evidence="1">
    <location>
        <begin position="16"/>
        <end position="34"/>
    </location>
</feature>
<gene>
    <name evidence="2" type="ORF">BFG57_05535</name>
</gene>
<dbReference type="EMBL" id="MJEH01000062">
    <property type="protein sequence ID" value="OEH91327.1"/>
    <property type="molecule type" value="Genomic_DNA"/>
</dbReference>
<accession>A0A1E5LB69</accession>
<dbReference type="Proteomes" id="UP000095209">
    <property type="component" value="Unassembled WGS sequence"/>
</dbReference>
<dbReference type="OrthoDB" id="2353585at2"/>
<evidence type="ECO:0008006" key="4">
    <source>
        <dbReference type="Google" id="ProtNLM"/>
    </source>
</evidence>
<protein>
    <recommendedName>
        <fullName evidence="4">YtxH domain-containing protein</fullName>
    </recommendedName>
</protein>
<keyword evidence="1" id="KW-1133">Transmembrane helix</keyword>
<evidence type="ECO:0000313" key="3">
    <source>
        <dbReference type="Proteomes" id="UP000095209"/>
    </source>
</evidence>
<name>A0A1E5LB69_9BACI</name>
<evidence type="ECO:0000313" key="2">
    <source>
        <dbReference type="EMBL" id="OEH91327.1"/>
    </source>
</evidence>
<reference evidence="2 3" key="1">
    <citation type="submission" date="2016-08" db="EMBL/GenBank/DDBJ databases">
        <title>Genome of Bacillus solimangrovi GH2-4.</title>
        <authorList>
            <person name="Lim S."/>
            <person name="Kim B.-C."/>
        </authorList>
    </citation>
    <scope>NUCLEOTIDE SEQUENCE [LARGE SCALE GENOMIC DNA]</scope>
    <source>
        <strain evidence="2 3">GH2-4</strain>
    </source>
</reference>
<evidence type="ECO:0000256" key="1">
    <source>
        <dbReference type="SAM" id="Phobius"/>
    </source>
</evidence>
<keyword evidence="1" id="KW-0812">Transmembrane</keyword>
<dbReference type="RefSeq" id="WP_069718587.1">
    <property type="nucleotide sequence ID" value="NZ_MJEH01000062.1"/>
</dbReference>